<keyword evidence="4 5" id="KW-0418">Kinase</keyword>
<feature type="binding site" evidence="5">
    <location>
        <position position="122"/>
    </location>
    <ligand>
        <name>ATP</name>
        <dbReference type="ChEBI" id="CHEBI:30616"/>
    </ligand>
</feature>
<dbReference type="GO" id="GO:0005524">
    <property type="term" value="F:ATP binding"/>
    <property type="evidence" value="ECO:0007669"/>
    <property type="project" value="UniProtKB-UniRule"/>
</dbReference>
<feature type="binding site" evidence="5">
    <location>
        <begin position="85"/>
        <end position="88"/>
    </location>
    <ligand>
        <name>AMP</name>
        <dbReference type="ChEBI" id="CHEBI:456215"/>
    </ligand>
</feature>
<feature type="binding site" evidence="5">
    <location>
        <position position="36"/>
    </location>
    <ligand>
        <name>AMP</name>
        <dbReference type="ChEBI" id="CHEBI:456215"/>
    </ligand>
</feature>
<dbReference type="GO" id="GO:0044209">
    <property type="term" value="P:AMP salvage"/>
    <property type="evidence" value="ECO:0007669"/>
    <property type="project" value="UniProtKB-UniRule"/>
</dbReference>
<dbReference type="NCBIfam" id="TIGR01351">
    <property type="entry name" value="adk"/>
    <property type="match status" value="1"/>
</dbReference>
<feature type="domain" description="Adenylate kinase active site lid" evidence="8">
    <location>
        <begin position="122"/>
        <end position="157"/>
    </location>
</feature>
<keyword evidence="1 5" id="KW-0808">Transferase</keyword>
<feature type="binding site" evidence="5">
    <location>
        <begin position="131"/>
        <end position="132"/>
    </location>
    <ligand>
        <name>ATP</name>
        <dbReference type="ChEBI" id="CHEBI:30616"/>
    </ligand>
</feature>
<dbReference type="PROSITE" id="PS00113">
    <property type="entry name" value="ADENYLATE_KINASE"/>
    <property type="match status" value="1"/>
</dbReference>
<comment type="domain">
    <text evidence="5">Consists of three domains, a large central CORE domain and two small peripheral domains, NMPbind and LID, which undergo movements during catalysis. The LID domain closes over the site of phosphoryl transfer upon ATP binding. Assembling and dissambling the active center during each catalytic cycle provides an effective means to prevent ATP hydrolysis. Some bacteria have evolved a zinc-coordinating structure that stabilizes the LID domain.</text>
</comment>
<feature type="binding site" evidence="5">
    <location>
        <position position="194"/>
    </location>
    <ligand>
        <name>ATP</name>
        <dbReference type="ChEBI" id="CHEBI:30616"/>
    </ligand>
</feature>
<feature type="binding site" evidence="5">
    <location>
        <position position="92"/>
    </location>
    <ligand>
        <name>AMP</name>
        <dbReference type="ChEBI" id="CHEBI:456215"/>
    </ligand>
</feature>
<dbReference type="InterPro" id="IPR000850">
    <property type="entry name" value="Adenylat/UMP-CMP_kin"/>
</dbReference>
<proteinExistence type="inferred from homology"/>
<dbReference type="InterPro" id="IPR006259">
    <property type="entry name" value="Adenyl_kin_sub"/>
</dbReference>
<feature type="binding site" evidence="5">
    <location>
        <begin position="10"/>
        <end position="15"/>
    </location>
    <ligand>
        <name>ATP</name>
        <dbReference type="ChEBI" id="CHEBI:30616"/>
    </ligand>
</feature>
<dbReference type="SUPFAM" id="SSF52540">
    <property type="entry name" value="P-loop containing nucleoside triphosphate hydrolases"/>
    <property type="match status" value="1"/>
</dbReference>
<feature type="binding site" evidence="5">
    <location>
        <position position="155"/>
    </location>
    <ligand>
        <name>AMP</name>
        <dbReference type="ChEBI" id="CHEBI:456215"/>
    </ligand>
</feature>
<evidence type="ECO:0000256" key="1">
    <source>
        <dbReference type="ARBA" id="ARBA00022679"/>
    </source>
</evidence>
<comment type="subcellular location">
    <subcellularLocation>
        <location evidence="5 7">Cytoplasm</location>
    </subcellularLocation>
</comment>
<dbReference type="InterPro" id="IPR007862">
    <property type="entry name" value="Adenylate_kinase_lid-dom"/>
</dbReference>
<feature type="binding site" evidence="5">
    <location>
        <position position="148"/>
    </location>
    <ligand>
        <name>Zn(2+)</name>
        <dbReference type="ChEBI" id="CHEBI:29105"/>
        <note>structural</note>
    </ligand>
</feature>
<evidence type="ECO:0000313" key="9">
    <source>
        <dbReference type="EMBL" id="OGY41362.1"/>
    </source>
</evidence>
<evidence type="ECO:0000259" key="8">
    <source>
        <dbReference type="Pfam" id="PF05191"/>
    </source>
</evidence>
<comment type="caution">
    <text evidence="9">The sequence shown here is derived from an EMBL/GenBank/DDBJ whole genome shotgun (WGS) entry which is preliminary data.</text>
</comment>
<dbReference type="PANTHER" id="PTHR23359">
    <property type="entry name" value="NUCLEOTIDE KINASE"/>
    <property type="match status" value="1"/>
</dbReference>
<dbReference type="GO" id="GO:0005737">
    <property type="term" value="C:cytoplasm"/>
    <property type="evidence" value="ECO:0007669"/>
    <property type="project" value="UniProtKB-SubCell"/>
</dbReference>
<comment type="catalytic activity">
    <reaction evidence="5 7">
        <text>AMP + ATP = 2 ADP</text>
        <dbReference type="Rhea" id="RHEA:12973"/>
        <dbReference type="ChEBI" id="CHEBI:30616"/>
        <dbReference type="ChEBI" id="CHEBI:456215"/>
        <dbReference type="ChEBI" id="CHEBI:456216"/>
        <dbReference type="EC" id="2.7.4.3"/>
    </reaction>
</comment>
<evidence type="ECO:0000313" key="10">
    <source>
        <dbReference type="Proteomes" id="UP000176498"/>
    </source>
</evidence>
<dbReference type="UniPathway" id="UPA00588">
    <property type="reaction ID" value="UER00649"/>
</dbReference>
<evidence type="ECO:0000256" key="4">
    <source>
        <dbReference type="ARBA" id="ARBA00022777"/>
    </source>
</evidence>
<dbReference type="EC" id="2.7.4.3" evidence="5 7"/>
<evidence type="ECO:0000256" key="7">
    <source>
        <dbReference type="RuleBase" id="RU003331"/>
    </source>
</evidence>
<dbReference type="InterPro" id="IPR027417">
    <property type="entry name" value="P-loop_NTPase"/>
</dbReference>
<feature type="binding site" evidence="5">
    <location>
        <position position="125"/>
    </location>
    <ligand>
        <name>Zn(2+)</name>
        <dbReference type="ChEBI" id="CHEBI:29105"/>
        <note>structural</note>
    </ligand>
</feature>
<evidence type="ECO:0000256" key="2">
    <source>
        <dbReference type="ARBA" id="ARBA00022727"/>
    </source>
</evidence>
<dbReference type="PRINTS" id="PR00094">
    <property type="entry name" value="ADENYLTKNASE"/>
</dbReference>
<comment type="function">
    <text evidence="5">Catalyzes the reversible transfer of the terminal phosphate group between ATP and AMP. Plays an important role in cellular energy homeostasis and in adenine nucleotide metabolism.</text>
</comment>
<feature type="region of interest" description="NMP" evidence="5">
    <location>
        <begin position="30"/>
        <end position="59"/>
    </location>
</feature>
<keyword evidence="2 5" id="KW-0545">Nucleotide biosynthesis</keyword>
<dbReference type="GO" id="GO:0004017">
    <property type="term" value="F:AMP kinase activity"/>
    <property type="evidence" value="ECO:0007669"/>
    <property type="project" value="UniProtKB-UniRule"/>
</dbReference>
<sequence>MKIIMFGPQGSGKGTQAELLAAKFKIPTISAGALYRDNIKRKTKLGKLAEKFTKQGILGSDSLTNNMMKAELKKPKYKRGVILDGYPRNINQAKFLNKFLQIERAVLIDISERETIKRLSSRRVCSVCGQTFNIINKKPKKSGICDKCKGILIQRADDNPRAIKKRLSVYRQETIPVLDYYKKQGKLIRINGKQSIQQVYRDILKYFPLKK</sequence>
<comment type="pathway">
    <text evidence="5">Purine metabolism; AMP biosynthesis via salvage pathway; AMP from ADP: step 1/1.</text>
</comment>
<dbReference type="Proteomes" id="UP000176498">
    <property type="component" value="Unassembled WGS sequence"/>
</dbReference>
<comment type="caution">
    <text evidence="5">Lacks conserved residue(s) required for the propagation of feature annotation.</text>
</comment>
<evidence type="ECO:0000256" key="3">
    <source>
        <dbReference type="ARBA" id="ARBA00022741"/>
    </source>
</evidence>
<dbReference type="AlphaFoldDB" id="A0A1G1XN00"/>
<comment type="similarity">
    <text evidence="5 6">Belongs to the adenylate kinase family.</text>
</comment>
<dbReference type="Pfam" id="PF00406">
    <property type="entry name" value="ADK"/>
    <property type="match status" value="1"/>
</dbReference>
<name>A0A1G1XN00_9BACT</name>
<keyword evidence="3 5" id="KW-0547">Nucleotide-binding</keyword>
<keyword evidence="5 7" id="KW-0067">ATP-binding</keyword>
<evidence type="ECO:0000256" key="6">
    <source>
        <dbReference type="RuleBase" id="RU003330"/>
    </source>
</evidence>
<dbReference type="HAMAP" id="MF_00235">
    <property type="entry name" value="Adenylate_kinase_Adk"/>
    <property type="match status" value="1"/>
</dbReference>
<keyword evidence="5" id="KW-0479">Metal-binding</keyword>
<keyword evidence="5" id="KW-0963">Cytoplasm</keyword>
<comment type="subunit">
    <text evidence="5 7">Monomer.</text>
</comment>
<dbReference type="CDD" id="cd01428">
    <property type="entry name" value="ADK"/>
    <property type="match status" value="1"/>
</dbReference>
<feature type="binding site" evidence="5">
    <location>
        <position position="128"/>
    </location>
    <ligand>
        <name>Zn(2+)</name>
        <dbReference type="ChEBI" id="CHEBI:29105"/>
        <note>structural</note>
    </ligand>
</feature>
<dbReference type="InterPro" id="IPR033690">
    <property type="entry name" value="Adenylat_kinase_CS"/>
</dbReference>
<reference evidence="9 10" key="1">
    <citation type="journal article" date="2016" name="Nat. Commun.">
        <title>Thousands of microbial genomes shed light on interconnected biogeochemical processes in an aquifer system.</title>
        <authorList>
            <person name="Anantharaman K."/>
            <person name="Brown C.T."/>
            <person name="Hug L.A."/>
            <person name="Sharon I."/>
            <person name="Castelle C.J."/>
            <person name="Probst A.J."/>
            <person name="Thomas B.C."/>
            <person name="Singh A."/>
            <person name="Wilkins M.J."/>
            <person name="Karaoz U."/>
            <person name="Brodie E.L."/>
            <person name="Williams K.H."/>
            <person name="Hubbard S.S."/>
            <person name="Banfield J.F."/>
        </authorList>
    </citation>
    <scope>NUCLEOTIDE SEQUENCE [LARGE SCALE GENOMIC DNA]</scope>
</reference>
<gene>
    <name evidence="5" type="primary">adk</name>
    <name evidence="9" type="ORF">A2Y82_00015</name>
</gene>
<feature type="binding site" evidence="5">
    <location>
        <position position="145"/>
    </location>
    <ligand>
        <name>Zn(2+)</name>
        <dbReference type="ChEBI" id="CHEBI:29105"/>
        <note>structural</note>
    </ligand>
</feature>
<dbReference type="Pfam" id="PF05191">
    <property type="entry name" value="ADK_lid"/>
    <property type="match status" value="1"/>
</dbReference>
<organism evidence="9 10">
    <name type="scientific">Candidatus Buchananbacteria bacterium RBG_13_36_9</name>
    <dbReference type="NCBI Taxonomy" id="1797530"/>
    <lineage>
        <taxon>Bacteria</taxon>
        <taxon>Candidatus Buchananiibacteriota</taxon>
    </lineage>
</organism>
<feature type="region of interest" description="LID" evidence="5">
    <location>
        <begin position="121"/>
        <end position="158"/>
    </location>
</feature>
<accession>A0A1G1XN00</accession>
<dbReference type="EMBL" id="MHHZ01000019">
    <property type="protein sequence ID" value="OGY41362.1"/>
    <property type="molecule type" value="Genomic_DNA"/>
</dbReference>
<dbReference type="GO" id="GO:0008270">
    <property type="term" value="F:zinc ion binding"/>
    <property type="evidence" value="ECO:0007669"/>
    <property type="project" value="UniProtKB-UniRule"/>
</dbReference>
<keyword evidence="5" id="KW-0862">Zinc</keyword>
<evidence type="ECO:0000256" key="5">
    <source>
        <dbReference type="HAMAP-Rule" id="MF_00235"/>
    </source>
</evidence>
<feature type="binding site" evidence="5">
    <location>
        <position position="166"/>
    </location>
    <ligand>
        <name>AMP</name>
        <dbReference type="ChEBI" id="CHEBI:456215"/>
    </ligand>
</feature>
<protein>
    <recommendedName>
        <fullName evidence="5 7">Adenylate kinase</fullName>
        <shortName evidence="5">AK</shortName>
        <ecNumber evidence="5 7">2.7.4.3</ecNumber>
    </recommendedName>
    <alternativeName>
        <fullName evidence="5">ATP-AMP transphosphorylase</fullName>
    </alternativeName>
    <alternativeName>
        <fullName evidence="5">ATP:AMP phosphotransferase</fullName>
    </alternativeName>
    <alternativeName>
        <fullName evidence="5">Adenylate monophosphate kinase</fullName>
    </alternativeName>
</protein>
<dbReference type="Gene3D" id="3.40.50.300">
    <property type="entry name" value="P-loop containing nucleotide triphosphate hydrolases"/>
    <property type="match status" value="1"/>
</dbReference>